<feature type="transmembrane region" description="Helical" evidence="6">
    <location>
        <begin position="102"/>
        <end position="127"/>
    </location>
</feature>
<accession>A0A8J6Y024</accession>
<keyword evidence="4 6" id="KW-1133">Transmembrane helix</keyword>
<dbReference type="GO" id="GO:0140359">
    <property type="term" value="F:ABC-type transporter activity"/>
    <property type="evidence" value="ECO:0007669"/>
    <property type="project" value="InterPro"/>
</dbReference>
<evidence type="ECO:0000256" key="4">
    <source>
        <dbReference type="ARBA" id="ARBA00022989"/>
    </source>
</evidence>
<name>A0A8J6Y024_9BACT</name>
<feature type="domain" description="ABC-2 type transporter transmembrane" evidence="7">
    <location>
        <begin position="58"/>
        <end position="186"/>
    </location>
</feature>
<reference evidence="8 9" key="1">
    <citation type="submission" date="2020-08" db="EMBL/GenBank/DDBJ databases">
        <title>Acidobacteriota in marine sediments use diverse sulfur dissimilation pathways.</title>
        <authorList>
            <person name="Wasmund K."/>
        </authorList>
    </citation>
    <scope>NUCLEOTIDE SEQUENCE [LARGE SCALE GENOMIC DNA]</scope>
    <source>
        <strain evidence="8">MAG AM3-A</strain>
    </source>
</reference>
<sequence length="247" mass="27655">MRKIWAIIRRELIAYFSSPLAYIVMTAFLLMQGYIFYLIVSFLNNPQTPAMTPLRLFFGGTIFFWLFLLFVVPVITMRLIAEERRSGTIEVLLTSPVTEAQVVIGKFVAAMAFYASLWLPTALYVLILRRHSEIDIGPVLAGYLGVFLLGFLFLAVGTFCSTLTDNQLIAAIIAFAAMVALFSIGLVEQLMISSSVIKSALGQMNLWTQMDDFAKGIVDTRHVIYQLSGGVLFLFLAAKALEVKKWR</sequence>
<dbReference type="PANTHER" id="PTHR30294">
    <property type="entry name" value="MEMBRANE COMPONENT OF ABC TRANSPORTER YHHJ-RELATED"/>
    <property type="match status" value="1"/>
</dbReference>
<evidence type="ECO:0000259" key="7">
    <source>
        <dbReference type="Pfam" id="PF12698"/>
    </source>
</evidence>
<comment type="caution">
    <text evidence="8">The sequence shown here is derived from an EMBL/GenBank/DDBJ whole genome shotgun (WGS) entry which is preliminary data.</text>
</comment>
<feature type="transmembrane region" description="Helical" evidence="6">
    <location>
        <begin position="139"/>
        <end position="161"/>
    </location>
</feature>
<dbReference type="GO" id="GO:0005886">
    <property type="term" value="C:plasma membrane"/>
    <property type="evidence" value="ECO:0007669"/>
    <property type="project" value="UniProtKB-SubCell"/>
</dbReference>
<evidence type="ECO:0000256" key="2">
    <source>
        <dbReference type="ARBA" id="ARBA00022475"/>
    </source>
</evidence>
<comment type="subcellular location">
    <subcellularLocation>
        <location evidence="1">Cell membrane</location>
        <topology evidence="1">Multi-pass membrane protein</topology>
    </subcellularLocation>
</comment>
<evidence type="ECO:0000256" key="6">
    <source>
        <dbReference type="SAM" id="Phobius"/>
    </source>
</evidence>
<keyword evidence="5 6" id="KW-0472">Membrane</keyword>
<proteinExistence type="predicted"/>
<evidence type="ECO:0000313" key="9">
    <source>
        <dbReference type="Proteomes" id="UP000598633"/>
    </source>
</evidence>
<dbReference type="AlphaFoldDB" id="A0A8J6Y024"/>
<keyword evidence="3 6" id="KW-0812">Transmembrane</keyword>
<evidence type="ECO:0000313" key="8">
    <source>
        <dbReference type="EMBL" id="MBD3870221.1"/>
    </source>
</evidence>
<feature type="transmembrane region" description="Helical" evidence="6">
    <location>
        <begin position="223"/>
        <end position="241"/>
    </location>
</feature>
<feature type="transmembrane region" description="Helical" evidence="6">
    <location>
        <begin position="57"/>
        <end position="81"/>
    </location>
</feature>
<dbReference type="Pfam" id="PF12698">
    <property type="entry name" value="ABC2_membrane_3"/>
    <property type="match status" value="1"/>
</dbReference>
<evidence type="ECO:0000256" key="3">
    <source>
        <dbReference type="ARBA" id="ARBA00022692"/>
    </source>
</evidence>
<dbReference type="EMBL" id="JACXWA010000043">
    <property type="protein sequence ID" value="MBD3870221.1"/>
    <property type="molecule type" value="Genomic_DNA"/>
</dbReference>
<feature type="transmembrane region" description="Helical" evidence="6">
    <location>
        <begin position="168"/>
        <end position="187"/>
    </location>
</feature>
<dbReference type="InterPro" id="IPR013525">
    <property type="entry name" value="ABC2_TM"/>
</dbReference>
<dbReference type="PANTHER" id="PTHR30294:SF29">
    <property type="entry name" value="MULTIDRUG ABC TRANSPORTER PERMEASE YBHS-RELATED"/>
    <property type="match status" value="1"/>
</dbReference>
<evidence type="ECO:0000256" key="5">
    <source>
        <dbReference type="ARBA" id="ARBA00023136"/>
    </source>
</evidence>
<dbReference type="Proteomes" id="UP000598633">
    <property type="component" value="Unassembled WGS sequence"/>
</dbReference>
<keyword evidence="2" id="KW-1003">Cell membrane</keyword>
<gene>
    <name evidence="8" type="ORF">IFJ97_02540</name>
</gene>
<evidence type="ECO:0000256" key="1">
    <source>
        <dbReference type="ARBA" id="ARBA00004651"/>
    </source>
</evidence>
<organism evidence="8 9">
    <name type="scientific">Candidatus Sulfomarinibacter kjeldsenii</name>
    <dbReference type="NCBI Taxonomy" id="2885994"/>
    <lineage>
        <taxon>Bacteria</taxon>
        <taxon>Pseudomonadati</taxon>
        <taxon>Acidobacteriota</taxon>
        <taxon>Thermoanaerobaculia</taxon>
        <taxon>Thermoanaerobaculales</taxon>
        <taxon>Candidatus Sulfomarinibacteraceae</taxon>
        <taxon>Candidatus Sulfomarinibacter</taxon>
    </lineage>
</organism>
<feature type="transmembrane region" description="Helical" evidence="6">
    <location>
        <begin position="12"/>
        <end position="37"/>
    </location>
</feature>
<dbReference type="InterPro" id="IPR051449">
    <property type="entry name" value="ABC-2_transporter_component"/>
</dbReference>
<protein>
    <submittedName>
        <fullName evidence="8">ABC transporter permease</fullName>
    </submittedName>
</protein>